<gene>
    <name evidence="2" type="primary">pbpX_1</name>
    <name evidence="2" type="ORF">KS4_24220</name>
</gene>
<evidence type="ECO:0000313" key="3">
    <source>
        <dbReference type="Proteomes" id="UP000317369"/>
    </source>
</evidence>
<dbReference type="AlphaFoldDB" id="A0A517YVV3"/>
<name>A0A517YVV3_9BACT</name>
<organism evidence="2 3">
    <name type="scientific">Poriferisphaera corsica</name>
    <dbReference type="NCBI Taxonomy" id="2528020"/>
    <lineage>
        <taxon>Bacteria</taxon>
        <taxon>Pseudomonadati</taxon>
        <taxon>Planctomycetota</taxon>
        <taxon>Phycisphaerae</taxon>
        <taxon>Phycisphaerales</taxon>
        <taxon>Phycisphaeraceae</taxon>
        <taxon>Poriferisphaera</taxon>
    </lineage>
</organism>
<dbReference type="OrthoDB" id="9770183at2"/>
<dbReference type="Proteomes" id="UP000317369">
    <property type="component" value="Chromosome"/>
</dbReference>
<sequence>MTTTTPHIVLPRLKKLLEDGIAEDLHAGAQVYASINEDPVADFAIGEARPGVPMQTDTLNLWLSSSKPVTAIAIAQQLEQHNLELDDPVAQHIPAFAQNGKEHITIRHLLTHTAGIRIVPYHYPKDSIERVVQKICKARPEPRWIAGETAGYHLHTAWYLLAYIVQSITGQPYRHYVRDHIFKPLGMNDCYIGMKPETYDRLHDRIAIMSHFDDGGTKGNLTDTESEKAWVSGGRPGGNGYGPMKQLGIFYETLLHGGDHNGARIIEPETVGLFTARHREGLHDKTFQQTIDWGLGFLLDSKRYGEANLHYGYGPLASDDTFGHSGYQSSSAFADPHHGLVVAIVCNGTPGDIPHRTRMFNILKTLYEELNLT</sequence>
<dbReference type="SUPFAM" id="SSF56601">
    <property type="entry name" value="beta-lactamase/transpeptidase-like"/>
    <property type="match status" value="1"/>
</dbReference>
<protein>
    <submittedName>
        <fullName evidence="2">Penicillin-binding protein PbpX</fullName>
    </submittedName>
</protein>
<dbReference type="InterPro" id="IPR012338">
    <property type="entry name" value="Beta-lactam/transpept-like"/>
</dbReference>
<dbReference type="InterPro" id="IPR050789">
    <property type="entry name" value="Diverse_Enzym_Activities"/>
</dbReference>
<dbReference type="Gene3D" id="3.40.710.10">
    <property type="entry name" value="DD-peptidase/beta-lactamase superfamily"/>
    <property type="match status" value="1"/>
</dbReference>
<dbReference type="EMBL" id="CP036425">
    <property type="protein sequence ID" value="QDU34354.1"/>
    <property type="molecule type" value="Genomic_DNA"/>
</dbReference>
<dbReference type="RefSeq" id="WP_145078104.1">
    <property type="nucleotide sequence ID" value="NZ_CP036425.1"/>
</dbReference>
<dbReference type="Pfam" id="PF00144">
    <property type="entry name" value="Beta-lactamase"/>
    <property type="match status" value="1"/>
</dbReference>
<dbReference type="KEGG" id="pcor:KS4_24220"/>
<keyword evidence="3" id="KW-1185">Reference proteome</keyword>
<dbReference type="PANTHER" id="PTHR43283">
    <property type="entry name" value="BETA-LACTAMASE-RELATED"/>
    <property type="match status" value="1"/>
</dbReference>
<evidence type="ECO:0000313" key="2">
    <source>
        <dbReference type="EMBL" id="QDU34354.1"/>
    </source>
</evidence>
<accession>A0A517YVV3</accession>
<evidence type="ECO:0000259" key="1">
    <source>
        <dbReference type="Pfam" id="PF00144"/>
    </source>
</evidence>
<dbReference type="InterPro" id="IPR001466">
    <property type="entry name" value="Beta-lactam-related"/>
</dbReference>
<proteinExistence type="predicted"/>
<reference evidence="2 3" key="1">
    <citation type="submission" date="2019-02" db="EMBL/GenBank/DDBJ databases">
        <title>Deep-cultivation of Planctomycetes and their phenomic and genomic characterization uncovers novel biology.</title>
        <authorList>
            <person name="Wiegand S."/>
            <person name="Jogler M."/>
            <person name="Boedeker C."/>
            <person name="Pinto D."/>
            <person name="Vollmers J."/>
            <person name="Rivas-Marin E."/>
            <person name="Kohn T."/>
            <person name="Peeters S.H."/>
            <person name="Heuer A."/>
            <person name="Rast P."/>
            <person name="Oberbeckmann S."/>
            <person name="Bunk B."/>
            <person name="Jeske O."/>
            <person name="Meyerdierks A."/>
            <person name="Storesund J.E."/>
            <person name="Kallscheuer N."/>
            <person name="Luecker S."/>
            <person name="Lage O.M."/>
            <person name="Pohl T."/>
            <person name="Merkel B.J."/>
            <person name="Hornburger P."/>
            <person name="Mueller R.-W."/>
            <person name="Bruemmer F."/>
            <person name="Labrenz M."/>
            <person name="Spormann A.M."/>
            <person name="Op den Camp H."/>
            <person name="Overmann J."/>
            <person name="Amann R."/>
            <person name="Jetten M.S.M."/>
            <person name="Mascher T."/>
            <person name="Medema M.H."/>
            <person name="Devos D.P."/>
            <person name="Kaster A.-K."/>
            <person name="Ovreas L."/>
            <person name="Rohde M."/>
            <person name="Galperin M.Y."/>
            <person name="Jogler C."/>
        </authorList>
    </citation>
    <scope>NUCLEOTIDE SEQUENCE [LARGE SCALE GENOMIC DNA]</scope>
    <source>
        <strain evidence="2 3">KS4</strain>
    </source>
</reference>
<feature type="domain" description="Beta-lactamase-related" evidence="1">
    <location>
        <begin position="16"/>
        <end position="352"/>
    </location>
</feature>